<dbReference type="PANTHER" id="PTHR30273:SF2">
    <property type="entry name" value="PROTEIN FECR"/>
    <property type="match status" value="1"/>
</dbReference>
<evidence type="ECO:0000313" key="4">
    <source>
        <dbReference type="EMBL" id="QEE23227.1"/>
    </source>
</evidence>
<keyword evidence="1" id="KW-0812">Transmembrane</keyword>
<gene>
    <name evidence="4" type="ORF">CS053_00985</name>
</gene>
<sequence>MDRHSEQREAVPGAAERWYARLLEADCPDADRAACARWRAADPAHEAAWRELDRLWQHSATAARHPAVAAAALRALHYTPPAPWYRRQTWLWPAAAVAVAAVAVLAILPHWRAAAPAPGTTYSTAIGQQRSVNLPDGTTVTLDTQSSLVVRYDAHERSVDLLRGRAQFSVRANPQRPFVVHVGNGTITDVGTVFQVRTGKDCTGITLIEGELDIAASAPDHATERVSLHSGKQLWFDRSGHISPVQPADLQAAEGWTEGKLFVHDWKLPDLLAEMNRYNRTQVSIGDPALDAIRISGVFDSHDPHTMLQLLQRGWPIRARDDGSHHVVLLAAKQR</sequence>
<evidence type="ECO:0000259" key="3">
    <source>
        <dbReference type="Pfam" id="PF16220"/>
    </source>
</evidence>
<feature type="transmembrane region" description="Helical" evidence="1">
    <location>
        <begin position="90"/>
        <end position="111"/>
    </location>
</feature>
<dbReference type="Pfam" id="PF04773">
    <property type="entry name" value="FecR"/>
    <property type="match status" value="1"/>
</dbReference>
<evidence type="ECO:0000256" key="1">
    <source>
        <dbReference type="SAM" id="Phobius"/>
    </source>
</evidence>
<dbReference type="Gene3D" id="3.55.50.30">
    <property type="match status" value="1"/>
</dbReference>
<protein>
    <submittedName>
        <fullName evidence="4">DUF4880 domain-containing protein</fullName>
    </submittedName>
</protein>
<dbReference type="GO" id="GO:0016989">
    <property type="term" value="F:sigma factor antagonist activity"/>
    <property type="evidence" value="ECO:0007669"/>
    <property type="project" value="TreeGrafter"/>
</dbReference>
<dbReference type="InterPro" id="IPR006860">
    <property type="entry name" value="FecR"/>
</dbReference>
<evidence type="ECO:0000313" key="5">
    <source>
        <dbReference type="Proteomes" id="UP000321807"/>
    </source>
</evidence>
<feature type="domain" description="FecR protein" evidence="2">
    <location>
        <begin position="121"/>
        <end position="211"/>
    </location>
</feature>
<organism evidence="4 5">
    <name type="scientific">Rhodanobacter glycinis</name>
    <dbReference type="NCBI Taxonomy" id="582702"/>
    <lineage>
        <taxon>Bacteria</taxon>
        <taxon>Pseudomonadati</taxon>
        <taxon>Pseudomonadota</taxon>
        <taxon>Gammaproteobacteria</taxon>
        <taxon>Lysobacterales</taxon>
        <taxon>Rhodanobacteraceae</taxon>
        <taxon>Rhodanobacter</taxon>
    </lineage>
</organism>
<evidence type="ECO:0000259" key="2">
    <source>
        <dbReference type="Pfam" id="PF04773"/>
    </source>
</evidence>
<dbReference type="Proteomes" id="UP000321807">
    <property type="component" value="Chromosome"/>
</dbReference>
<accession>A0A5B9DZ05</accession>
<proteinExistence type="predicted"/>
<dbReference type="Gene3D" id="2.60.120.1440">
    <property type="match status" value="1"/>
</dbReference>
<dbReference type="AlphaFoldDB" id="A0A5B9DZ05"/>
<dbReference type="RefSeq" id="WP_147626006.1">
    <property type="nucleotide sequence ID" value="NZ_CP042807.1"/>
</dbReference>
<dbReference type="EMBL" id="CP042807">
    <property type="protein sequence ID" value="QEE23227.1"/>
    <property type="molecule type" value="Genomic_DNA"/>
</dbReference>
<dbReference type="Pfam" id="PF16220">
    <property type="entry name" value="DUF4880"/>
    <property type="match status" value="1"/>
</dbReference>
<feature type="domain" description="FecR N-terminal" evidence="3">
    <location>
        <begin position="15"/>
        <end position="55"/>
    </location>
</feature>
<dbReference type="KEGG" id="rgl:CS053_00985"/>
<reference evidence="4 5" key="1">
    <citation type="submission" date="2019-08" db="EMBL/GenBank/DDBJ databases">
        <title>Complete genome sequence of Rhodanobacter glycinis strain T01E-68 isolated from tomato root.</title>
        <authorList>
            <person name="Weon H.-Y."/>
            <person name="Lee S.A."/>
        </authorList>
    </citation>
    <scope>NUCLEOTIDE SEQUENCE [LARGE SCALE GENOMIC DNA]</scope>
    <source>
        <strain evidence="4 5">T01E-68</strain>
    </source>
</reference>
<dbReference type="PANTHER" id="PTHR30273">
    <property type="entry name" value="PERIPLASMIC SIGNAL SENSOR AND SIGMA FACTOR ACTIVATOR FECR-RELATED"/>
    <property type="match status" value="1"/>
</dbReference>
<dbReference type="InterPro" id="IPR032623">
    <property type="entry name" value="FecR_N"/>
</dbReference>
<dbReference type="PIRSF" id="PIRSF018266">
    <property type="entry name" value="FecR"/>
    <property type="match status" value="1"/>
</dbReference>
<keyword evidence="1" id="KW-1133">Transmembrane helix</keyword>
<keyword evidence="1" id="KW-0472">Membrane</keyword>
<dbReference type="InterPro" id="IPR012373">
    <property type="entry name" value="Ferrdict_sens_TM"/>
</dbReference>
<name>A0A5B9DZ05_9GAMM</name>